<organism evidence="1 2">
    <name type="scientific">Roseibium aggregatum</name>
    <dbReference type="NCBI Taxonomy" id="187304"/>
    <lineage>
        <taxon>Bacteria</taxon>
        <taxon>Pseudomonadati</taxon>
        <taxon>Pseudomonadota</taxon>
        <taxon>Alphaproteobacteria</taxon>
        <taxon>Hyphomicrobiales</taxon>
        <taxon>Stappiaceae</taxon>
        <taxon>Roseibium</taxon>
    </lineage>
</organism>
<name>A0A926P1H4_9HYPH</name>
<dbReference type="RefSeq" id="WP_190292408.1">
    <property type="nucleotide sequence ID" value="NZ_JABFCZ010000016.1"/>
</dbReference>
<reference evidence="1" key="1">
    <citation type="submission" date="2020-05" db="EMBL/GenBank/DDBJ databases">
        <title>Identification of trans-AT polyketide cluster in two marine bacteria, producers of a novel glutaramide-containing polyketide sesbanimide D and analogs.</title>
        <authorList>
            <person name="Kacar D."/>
            <person name="Rodriguez P."/>
            <person name="Canedo L."/>
            <person name="Gonzalez E."/>
            <person name="Galan B."/>
            <person name="De La Calle F."/>
            <person name="Garcia J.L."/>
        </authorList>
    </citation>
    <scope>NUCLEOTIDE SEQUENCE</scope>
    <source>
        <strain evidence="1">PHM038</strain>
    </source>
</reference>
<proteinExistence type="predicted"/>
<dbReference type="Proteomes" id="UP000598467">
    <property type="component" value="Unassembled WGS sequence"/>
</dbReference>
<sequence length="334" mass="37833">MILSEKMMWPPHTLGADGKTRRVGVELEFAAVSARDGARLVQSLFGGSIVEEDPHRFFVKDTKFGEFVCELDSQYVHSAADEDKFETPAEGTKEFLTRFRAEFRKLLGDISSYVVPCEVACPPIALDDLPEVETLVAALHDAGASSTRSSPLYAFGAQLNPEIVSTDVSYLTAMLKAYLLMSDWLRAVIDVDPTRRIAAFADPFPLPYVSKVVAPDYAPDLSTLIDDYLEDNPTRNRELDMLPLFAHLDRKRVLDVVNDPLIKTRPTFHYRLPDSRLGEPGWGILLEWNRWCLVEKLAERPDLLREMGEAFQYHHQWPFSNSWAVKASEWLLLS</sequence>
<dbReference type="InterPro" id="IPR022025">
    <property type="entry name" value="Amidoligase_2"/>
</dbReference>
<evidence type="ECO:0000313" key="1">
    <source>
        <dbReference type="EMBL" id="MBD1547655.1"/>
    </source>
</evidence>
<protein>
    <submittedName>
        <fullName evidence="1">Amidoligase family protein</fullName>
    </submittedName>
</protein>
<dbReference type="Pfam" id="PF12224">
    <property type="entry name" value="Amidoligase_2"/>
    <property type="match status" value="1"/>
</dbReference>
<evidence type="ECO:0000313" key="2">
    <source>
        <dbReference type="Proteomes" id="UP000598467"/>
    </source>
</evidence>
<dbReference type="EMBL" id="JABFCZ010000016">
    <property type="protein sequence ID" value="MBD1547655.1"/>
    <property type="molecule type" value="Genomic_DNA"/>
</dbReference>
<gene>
    <name evidence="1" type="ORF">HK439_15410</name>
</gene>
<accession>A0A926P1H4</accession>
<dbReference type="AlphaFoldDB" id="A0A926P1H4"/>
<comment type="caution">
    <text evidence="1">The sequence shown here is derived from an EMBL/GenBank/DDBJ whole genome shotgun (WGS) entry which is preliminary data.</text>
</comment>